<evidence type="ECO:0000313" key="4">
    <source>
        <dbReference type="Proteomes" id="UP001589575"/>
    </source>
</evidence>
<feature type="compositionally biased region" description="Basic and acidic residues" evidence="1">
    <location>
        <begin position="21"/>
        <end position="35"/>
    </location>
</feature>
<proteinExistence type="predicted"/>
<protein>
    <submittedName>
        <fullName evidence="2">Uncharacterized protein</fullName>
    </submittedName>
</protein>
<evidence type="ECO:0000256" key="1">
    <source>
        <dbReference type="SAM" id="MobiDB-lite"/>
    </source>
</evidence>
<accession>A0ABV5G1F1</accession>
<organism evidence="2 4">
    <name type="scientific">Citricoccus parietis</name>
    <dbReference type="NCBI Taxonomy" id="592307"/>
    <lineage>
        <taxon>Bacteria</taxon>
        <taxon>Bacillati</taxon>
        <taxon>Actinomycetota</taxon>
        <taxon>Actinomycetes</taxon>
        <taxon>Micrococcales</taxon>
        <taxon>Micrococcaceae</taxon>
        <taxon>Citricoccus</taxon>
    </lineage>
</organism>
<gene>
    <name evidence="2" type="ORF">ACFFX0_14415</name>
    <name evidence="3" type="ORF">ACFFX0_28995</name>
</gene>
<dbReference type="EMBL" id="JBHMFI010000001">
    <property type="protein sequence ID" value="MFB9072328.1"/>
    <property type="molecule type" value="Genomic_DNA"/>
</dbReference>
<keyword evidence="4" id="KW-1185">Reference proteome</keyword>
<name>A0ABV5G1F1_9MICC</name>
<comment type="caution">
    <text evidence="2">The sequence shown here is derived from an EMBL/GenBank/DDBJ whole genome shotgun (WGS) entry which is preliminary data.</text>
</comment>
<sequence>MSARLALSPGLRSFASALRSVRADRRADCPGDRRGSRPGPQHRRGLRRSGGAGSRQLPHQPAGR</sequence>
<dbReference type="Proteomes" id="UP001589575">
    <property type="component" value="Unassembled WGS sequence"/>
</dbReference>
<evidence type="ECO:0000313" key="2">
    <source>
        <dbReference type="EMBL" id="MFB9072328.1"/>
    </source>
</evidence>
<evidence type="ECO:0000313" key="3">
    <source>
        <dbReference type="EMBL" id="MFB9075004.1"/>
    </source>
</evidence>
<feature type="region of interest" description="Disordered" evidence="1">
    <location>
        <begin position="20"/>
        <end position="64"/>
    </location>
</feature>
<reference evidence="2 4" key="1">
    <citation type="submission" date="2024-09" db="EMBL/GenBank/DDBJ databases">
        <authorList>
            <person name="Sun Q."/>
            <person name="Mori K."/>
        </authorList>
    </citation>
    <scope>NUCLEOTIDE SEQUENCE [LARGE SCALE GENOMIC DNA]</scope>
    <source>
        <strain evidence="2 4">CCM 7609</strain>
    </source>
</reference>
<dbReference type="EMBL" id="JBHMFI010000006">
    <property type="protein sequence ID" value="MFB9075004.1"/>
    <property type="molecule type" value="Genomic_DNA"/>
</dbReference>